<reference evidence="13 14" key="1">
    <citation type="submission" date="2016-10" db="EMBL/GenBank/DDBJ databases">
        <authorList>
            <person name="de Groot N.N."/>
        </authorList>
    </citation>
    <scope>NUCLEOTIDE SEQUENCE [LARGE SCALE GENOMIC DNA]</scope>
    <source>
        <strain evidence="13 14">DSM 20678</strain>
    </source>
</reference>
<keyword evidence="9 11" id="KW-0482">Metalloprotease</keyword>
<comment type="similarity">
    <text evidence="3 11">Belongs to the peptidase M50B family.</text>
</comment>
<evidence type="ECO:0000256" key="6">
    <source>
        <dbReference type="ARBA" id="ARBA00022801"/>
    </source>
</evidence>
<dbReference type="NCBIfam" id="TIGR00054">
    <property type="entry name" value="RIP metalloprotease RseP"/>
    <property type="match status" value="1"/>
</dbReference>
<evidence type="ECO:0000256" key="11">
    <source>
        <dbReference type="RuleBase" id="RU362031"/>
    </source>
</evidence>
<dbReference type="Pfam" id="PF17820">
    <property type="entry name" value="PDZ_6"/>
    <property type="match status" value="1"/>
</dbReference>
<keyword evidence="8 11" id="KW-1133">Transmembrane helix</keyword>
<dbReference type="InterPro" id="IPR001478">
    <property type="entry name" value="PDZ"/>
</dbReference>
<dbReference type="PANTHER" id="PTHR42837">
    <property type="entry name" value="REGULATOR OF SIGMA-E PROTEASE RSEP"/>
    <property type="match status" value="1"/>
</dbReference>
<keyword evidence="14" id="KW-1185">Reference proteome</keyword>
<name>A0A1I5RQ15_9FIRM</name>
<protein>
    <recommendedName>
        <fullName evidence="11">Zinc metalloprotease</fullName>
        <ecNumber evidence="11">3.4.24.-</ecNumber>
    </recommendedName>
</protein>
<evidence type="ECO:0000256" key="10">
    <source>
        <dbReference type="ARBA" id="ARBA00023136"/>
    </source>
</evidence>
<dbReference type="EMBL" id="FOXR01000001">
    <property type="protein sequence ID" value="SFP60608.1"/>
    <property type="molecule type" value="Genomic_DNA"/>
</dbReference>
<dbReference type="CDD" id="cd06163">
    <property type="entry name" value="S2P-M50_PDZ_RseP-like"/>
    <property type="match status" value="1"/>
</dbReference>
<dbReference type="OrthoDB" id="9782003at2"/>
<dbReference type="Pfam" id="PF02163">
    <property type="entry name" value="Peptidase_M50"/>
    <property type="match status" value="1"/>
</dbReference>
<evidence type="ECO:0000256" key="7">
    <source>
        <dbReference type="ARBA" id="ARBA00022833"/>
    </source>
</evidence>
<dbReference type="GO" id="GO:0016020">
    <property type="term" value="C:membrane"/>
    <property type="evidence" value="ECO:0007669"/>
    <property type="project" value="UniProtKB-SubCell"/>
</dbReference>
<comment type="subcellular location">
    <subcellularLocation>
        <location evidence="2">Membrane</location>
        <topology evidence="2">Multi-pass membrane protein</topology>
    </subcellularLocation>
</comment>
<keyword evidence="4 13" id="KW-0645">Protease</keyword>
<feature type="domain" description="PDZ" evidence="12">
    <location>
        <begin position="123"/>
        <end position="166"/>
    </location>
</feature>
<gene>
    <name evidence="13" type="ORF">SAMN05444406_10172</name>
</gene>
<proteinExistence type="inferred from homology"/>
<dbReference type="GO" id="GO:0046872">
    <property type="term" value="F:metal ion binding"/>
    <property type="evidence" value="ECO:0007669"/>
    <property type="project" value="UniProtKB-KW"/>
</dbReference>
<evidence type="ECO:0000256" key="8">
    <source>
        <dbReference type="ARBA" id="ARBA00022989"/>
    </source>
</evidence>
<dbReference type="Gene3D" id="2.30.42.10">
    <property type="match status" value="1"/>
</dbReference>
<evidence type="ECO:0000256" key="4">
    <source>
        <dbReference type="ARBA" id="ARBA00022670"/>
    </source>
</evidence>
<sequence>MLTLVVALIFFGILIMVHELGHFLAGRLVGIHAEEFSIGMGPKLFGFSRKGTQFSVRALPIGGYVKFLGEDEKSDDPRAFNNASLWKRMAVIVSGPAMNILLAVVLLTVFYMSYGIYEVVPEILEVVEDSPADRAGLMPGDRIIQVDGVSVEGLQAQEAVEAIRNAIRQKGGNELEIVVRRDGENISVKLVPEYSEQSDSYVIGIVFGRIRRYGLMPSIGLAFNQAGRIMFLMVDMLRALIFRGQGLNEVMGPVGIVGEIGKAVQAGMQQLLSLAVIITLNLGIINLIPFPALDGGRLALLLIEGVRGKPLEPEKEGFIHFIGFVVLILLMVLVTYQDIMR</sequence>
<accession>A0A1I5RQ15</accession>
<dbReference type="PROSITE" id="PS50106">
    <property type="entry name" value="PDZ"/>
    <property type="match status" value="1"/>
</dbReference>
<evidence type="ECO:0000256" key="9">
    <source>
        <dbReference type="ARBA" id="ARBA00023049"/>
    </source>
</evidence>
<evidence type="ECO:0000313" key="14">
    <source>
        <dbReference type="Proteomes" id="UP000198577"/>
    </source>
</evidence>
<evidence type="ECO:0000256" key="5">
    <source>
        <dbReference type="ARBA" id="ARBA00022692"/>
    </source>
</evidence>
<dbReference type="SUPFAM" id="SSF50156">
    <property type="entry name" value="PDZ domain-like"/>
    <property type="match status" value="1"/>
</dbReference>
<dbReference type="InterPro" id="IPR041489">
    <property type="entry name" value="PDZ_6"/>
</dbReference>
<evidence type="ECO:0000256" key="1">
    <source>
        <dbReference type="ARBA" id="ARBA00001947"/>
    </source>
</evidence>
<keyword evidence="10 11" id="KW-0472">Membrane</keyword>
<feature type="transmembrane region" description="Helical" evidence="11">
    <location>
        <begin position="317"/>
        <end position="336"/>
    </location>
</feature>
<dbReference type="RefSeq" id="WP_025746625.1">
    <property type="nucleotide sequence ID" value="NZ_FOXR01000001.1"/>
</dbReference>
<comment type="cofactor">
    <cofactor evidence="1 11">
        <name>Zn(2+)</name>
        <dbReference type="ChEBI" id="CHEBI:29105"/>
    </cofactor>
</comment>
<feature type="transmembrane region" description="Helical" evidence="11">
    <location>
        <begin position="89"/>
        <end position="111"/>
    </location>
</feature>
<keyword evidence="7 11" id="KW-0862">Zinc</keyword>
<dbReference type="InterPro" id="IPR004387">
    <property type="entry name" value="Pept_M50_Zn"/>
</dbReference>
<dbReference type="InterPro" id="IPR036034">
    <property type="entry name" value="PDZ_sf"/>
</dbReference>
<evidence type="ECO:0000313" key="13">
    <source>
        <dbReference type="EMBL" id="SFP60608.1"/>
    </source>
</evidence>
<dbReference type="GO" id="GO:0006508">
    <property type="term" value="P:proteolysis"/>
    <property type="evidence" value="ECO:0007669"/>
    <property type="project" value="UniProtKB-KW"/>
</dbReference>
<feature type="transmembrane region" description="Helical" evidence="11">
    <location>
        <begin position="271"/>
        <end position="292"/>
    </location>
</feature>
<evidence type="ECO:0000256" key="2">
    <source>
        <dbReference type="ARBA" id="ARBA00004141"/>
    </source>
</evidence>
<dbReference type="GO" id="GO:0004222">
    <property type="term" value="F:metalloendopeptidase activity"/>
    <property type="evidence" value="ECO:0007669"/>
    <property type="project" value="InterPro"/>
</dbReference>
<evidence type="ECO:0000259" key="12">
    <source>
        <dbReference type="PROSITE" id="PS50106"/>
    </source>
</evidence>
<dbReference type="CDD" id="cd23081">
    <property type="entry name" value="cpPDZ_EcRseP-like"/>
    <property type="match status" value="1"/>
</dbReference>
<keyword evidence="11" id="KW-0479">Metal-binding</keyword>
<dbReference type="InterPro" id="IPR008915">
    <property type="entry name" value="Peptidase_M50"/>
</dbReference>
<organism evidence="13 14">
    <name type="scientific">Caldicoprobacter faecalis</name>
    <dbReference type="NCBI Taxonomy" id="937334"/>
    <lineage>
        <taxon>Bacteria</taxon>
        <taxon>Bacillati</taxon>
        <taxon>Bacillota</taxon>
        <taxon>Clostridia</taxon>
        <taxon>Caldicoprobacterales</taxon>
        <taxon>Caldicoprobacteraceae</taxon>
        <taxon>Caldicoprobacter</taxon>
    </lineage>
</organism>
<keyword evidence="5 11" id="KW-0812">Transmembrane</keyword>
<dbReference type="SMART" id="SM00228">
    <property type="entry name" value="PDZ"/>
    <property type="match status" value="1"/>
</dbReference>
<keyword evidence="6 11" id="KW-0378">Hydrolase</keyword>
<dbReference type="Proteomes" id="UP000198577">
    <property type="component" value="Unassembled WGS sequence"/>
</dbReference>
<evidence type="ECO:0000256" key="3">
    <source>
        <dbReference type="ARBA" id="ARBA00007931"/>
    </source>
</evidence>
<dbReference type="AlphaFoldDB" id="A0A1I5RQ15"/>
<dbReference type="STRING" id="937334.SAMN05444406_10172"/>
<dbReference type="PANTHER" id="PTHR42837:SF2">
    <property type="entry name" value="MEMBRANE METALLOPROTEASE ARASP2, CHLOROPLASTIC-RELATED"/>
    <property type="match status" value="1"/>
</dbReference>
<dbReference type="EC" id="3.4.24.-" evidence="11"/>